<name>X1QIT4_9ZZZZ</name>
<dbReference type="Pfam" id="PF00082">
    <property type="entry name" value="Peptidase_S8"/>
    <property type="match status" value="1"/>
</dbReference>
<keyword evidence="2" id="KW-0645">Protease</keyword>
<dbReference type="GO" id="GO:0006508">
    <property type="term" value="P:proteolysis"/>
    <property type="evidence" value="ECO:0007669"/>
    <property type="project" value="UniProtKB-KW"/>
</dbReference>
<accession>X1QIT4</accession>
<dbReference type="PANTHER" id="PTHR43806:SF11">
    <property type="entry name" value="CEREVISIN-RELATED"/>
    <property type="match status" value="1"/>
</dbReference>
<reference evidence="6" key="1">
    <citation type="journal article" date="2014" name="Front. Microbiol.">
        <title>High frequency of phylogenetically diverse reductive dehalogenase-homologous genes in deep subseafloor sedimentary metagenomes.</title>
        <authorList>
            <person name="Kawai M."/>
            <person name="Futagami T."/>
            <person name="Toyoda A."/>
            <person name="Takaki Y."/>
            <person name="Nishi S."/>
            <person name="Hori S."/>
            <person name="Arai W."/>
            <person name="Tsubouchi T."/>
            <person name="Morono Y."/>
            <person name="Uchiyama I."/>
            <person name="Ito T."/>
            <person name="Fujiyama A."/>
            <person name="Inagaki F."/>
            <person name="Takami H."/>
        </authorList>
    </citation>
    <scope>NUCLEOTIDE SEQUENCE</scope>
    <source>
        <strain evidence="6">Expedition CK06-06</strain>
    </source>
</reference>
<evidence type="ECO:0000259" key="5">
    <source>
        <dbReference type="Pfam" id="PF00082"/>
    </source>
</evidence>
<evidence type="ECO:0000313" key="6">
    <source>
        <dbReference type="EMBL" id="GAI43174.1"/>
    </source>
</evidence>
<comment type="similarity">
    <text evidence="1">Belongs to the peptidase S8 family.</text>
</comment>
<dbReference type="PROSITE" id="PS51892">
    <property type="entry name" value="SUBTILASE"/>
    <property type="match status" value="1"/>
</dbReference>
<dbReference type="AlphaFoldDB" id="X1QIT4"/>
<dbReference type="GO" id="GO:0004252">
    <property type="term" value="F:serine-type endopeptidase activity"/>
    <property type="evidence" value="ECO:0007669"/>
    <property type="project" value="InterPro"/>
</dbReference>
<dbReference type="InterPro" id="IPR000209">
    <property type="entry name" value="Peptidase_S8/S53_dom"/>
</dbReference>
<comment type="caution">
    <text evidence="6">The sequence shown here is derived from an EMBL/GenBank/DDBJ whole genome shotgun (WGS) entry which is preliminary data.</text>
</comment>
<dbReference type="PANTHER" id="PTHR43806">
    <property type="entry name" value="PEPTIDASE S8"/>
    <property type="match status" value="1"/>
</dbReference>
<protein>
    <recommendedName>
        <fullName evidence="5">Peptidase S8/S53 domain-containing protein</fullName>
    </recommendedName>
</protein>
<keyword evidence="4" id="KW-0720">Serine protease</keyword>
<feature type="non-terminal residue" evidence="6">
    <location>
        <position position="252"/>
    </location>
</feature>
<proteinExistence type="inferred from homology"/>
<sequence length="252" mass="26804">NVFTGSPPDADVIVAGFGSQSQDWWTRGIESMIEQSGLIFVAGIGNGYEVYDPPLYPAAGTNVIGVGVVDSVNSNDMAINLAHFSLAYPDHSSFGPTRDGRCKPDIIACGNCLAANINGPNNYEPTGNWSSFSTPTVAGTIGLLVQKAKQDPNVSSVISSHSGNCVIKAILMNSATKLPYWHKGRVDIDDDHQVPLDYIQGAGMLNAVSAYEHLIAGQAKADEVSGIGWDLNHLDKDKGPKNTYRISVTEPV</sequence>
<evidence type="ECO:0000256" key="1">
    <source>
        <dbReference type="ARBA" id="ARBA00011073"/>
    </source>
</evidence>
<feature type="non-terminal residue" evidence="6">
    <location>
        <position position="1"/>
    </location>
</feature>
<dbReference type="SUPFAM" id="SSF52743">
    <property type="entry name" value="Subtilisin-like"/>
    <property type="match status" value="1"/>
</dbReference>
<keyword evidence="3" id="KW-0378">Hydrolase</keyword>
<organism evidence="6">
    <name type="scientific">marine sediment metagenome</name>
    <dbReference type="NCBI Taxonomy" id="412755"/>
    <lineage>
        <taxon>unclassified sequences</taxon>
        <taxon>metagenomes</taxon>
        <taxon>ecological metagenomes</taxon>
    </lineage>
</organism>
<dbReference type="EMBL" id="BARV01031931">
    <property type="protein sequence ID" value="GAI43174.1"/>
    <property type="molecule type" value="Genomic_DNA"/>
</dbReference>
<evidence type="ECO:0000256" key="2">
    <source>
        <dbReference type="ARBA" id="ARBA00022670"/>
    </source>
</evidence>
<evidence type="ECO:0000256" key="4">
    <source>
        <dbReference type="ARBA" id="ARBA00022825"/>
    </source>
</evidence>
<feature type="domain" description="Peptidase S8/S53" evidence="5">
    <location>
        <begin position="10"/>
        <end position="178"/>
    </location>
</feature>
<gene>
    <name evidence="6" type="ORF">S06H3_50426</name>
</gene>
<dbReference type="InterPro" id="IPR036852">
    <property type="entry name" value="Peptidase_S8/S53_dom_sf"/>
</dbReference>
<dbReference type="InterPro" id="IPR050131">
    <property type="entry name" value="Peptidase_S8_subtilisin-like"/>
</dbReference>
<evidence type="ECO:0000256" key="3">
    <source>
        <dbReference type="ARBA" id="ARBA00022801"/>
    </source>
</evidence>
<dbReference type="Gene3D" id="3.40.50.200">
    <property type="entry name" value="Peptidase S8/S53 domain"/>
    <property type="match status" value="1"/>
</dbReference>